<comment type="function">
    <text evidence="13">Acts as a negative regulator of G1 to S cell cycle phase progression by inhibiting cyclin-dependent kinases. Inhibitory effects are additive with GADD45 proteins but also occur in the absence of GADD45 proteins. Acts as a repressor of the orphan nuclear receptor NR4A1 by inhibiting AB domain-mediated transcriptional activity. May be involved in the hormone-mediated regulation of NR4A1 transcriptional activity. May play a role in mitochondrial protein synthesis.</text>
</comment>
<protein>
    <recommendedName>
        <fullName evidence="11">Large ribosomal subunit protein mL64</fullName>
    </recommendedName>
    <alternativeName>
        <fullName evidence="10">39S ribosomal protein L59, mitochondrial</fullName>
    </alternativeName>
    <alternativeName>
        <fullName evidence="12">Growth arrest and DNA damage-inducible proteins-interacting protein 1</fullName>
    </alternativeName>
</protein>
<evidence type="ECO:0000256" key="5">
    <source>
        <dbReference type="ARBA" id="ARBA00023054"/>
    </source>
</evidence>
<keyword evidence="9" id="KW-0131">Cell cycle</keyword>
<organism evidence="15 16">
    <name type="scientific">Conger conger</name>
    <name type="common">Conger eel</name>
    <name type="synonym">Muraena conger</name>
    <dbReference type="NCBI Taxonomy" id="82655"/>
    <lineage>
        <taxon>Eukaryota</taxon>
        <taxon>Metazoa</taxon>
        <taxon>Chordata</taxon>
        <taxon>Craniata</taxon>
        <taxon>Vertebrata</taxon>
        <taxon>Euteleostomi</taxon>
        <taxon>Actinopterygii</taxon>
        <taxon>Neopterygii</taxon>
        <taxon>Teleostei</taxon>
        <taxon>Anguilliformes</taxon>
        <taxon>Congridae</taxon>
        <taxon>Conger</taxon>
    </lineage>
</organism>
<accession>A0A9Q1D047</accession>
<evidence type="ECO:0000256" key="4">
    <source>
        <dbReference type="ARBA" id="ARBA00022980"/>
    </source>
</evidence>
<evidence type="ECO:0000313" key="16">
    <source>
        <dbReference type="Proteomes" id="UP001152803"/>
    </source>
</evidence>
<evidence type="ECO:0000256" key="3">
    <source>
        <dbReference type="ARBA" id="ARBA00005421"/>
    </source>
</evidence>
<keyword evidence="4" id="KW-0689">Ribosomal protein</keyword>
<dbReference type="PANTHER" id="PTHR31761">
    <property type="entry name" value="GROWTH ARREST AND DNA DAMAGE-INDUCIBLE PROTEINS-INTERACTING PROTEIN 1 GADD45GIP1"/>
    <property type="match status" value="1"/>
</dbReference>
<keyword evidence="16" id="KW-1185">Reference proteome</keyword>
<reference evidence="15" key="1">
    <citation type="journal article" date="2023" name="Science">
        <title>Genome structures resolve the early diversification of teleost fishes.</title>
        <authorList>
            <person name="Parey E."/>
            <person name="Louis A."/>
            <person name="Montfort J."/>
            <person name="Bouchez O."/>
            <person name="Roques C."/>
            <person name="Iampietro C."/>
            <person name="Lluch J."/>
            <person name="Castinel A."/>
            <person name="Donnadieu C."/>
            <person name="Desvignes T."/>
            <person name="Floi Bucao C."/>
            <person name="Jouanno E."/>
            <person name="Wen M."/>
            <person name="Mejri S."/>
            <person name="Dirks R."/>
            <person name="Jansen H."/>
            <person name="Henkel C."/>
            <person name="Chen W.J."/>
            <person name="Zahm M."/>
            <person name="Cabau C."/>
            <person name="Klopp C."/>
            <person name="Thompson A.W."/>
            <person name="Robinson-Rechavi M."/>
            <person name="Braasch I."/>
            <person name="Lecointre G."/>
            <person name="Bobe J."/>
            <person name="Postlethwait J.H."/>
            <person name="Berthelot C."/>
            <person name="Roest Crollius H."/>
            <person name="Guiguen Y."/>
        </authorList>
    </citation>
    <scope>NUCLEOTIDE SEQUENCE</scope>
    <source>
        <strain evidence="15">Concon-B</strain>
    </source>
</reference>
<keyword evidence="5" id="KW-0175">Coiled coil</keyword>
<evidence type="ECO:0000256" key="2">
    <source>
        <dbReference type="ARBA" id="ARBA00004173"/>
    </source>
</evidence>
<evidence type="ECO:0000256" key="6">
    <source>
        <dbReference type="ARBA" id="ARBA00023128"/>
    </source>
</evidence>
<comment type="subcellular location">
    <subcellularLocation>
        <location evidence="2">Mitochondrion</location>
    </subcellularLocation>
    <subcellularLocation>
        <location evidence="1">Nucleus</location>
    </subcellularLocation>
</comment>
<evidence type="ECO:0000256" key="7">
    <source>
        <dbReference type="ARBA" id="ARBA00023242"/>
    </source>
</evidence>
<evidence type="ECO:0000256" key="13">
    <source>
        <dbReference type="ARBA" id="ARBA00060144"/>
    </source>
</evidence>
<comment type="similarity">
    <text evidence="3">Belongs to the mitochondrion-specific ribosomal protein mL64 family.</text>
</comment>
<gene>
    <name evidence="15" type="ORF">COCON_G00208810</name>
</gene>
<dbReference type="EMBL" id="JAFJMO010000016">
    <property type="protein sequence ID" value="KAJ8254269.1"/>
    <property type="molecule type" value="Genomic_DNA"/>
</dbReference>
<evidence type="ECO:0000256" key="10">
    <source>
        <dbReference type="ARBA" id="ARBA00030700"/>
    </source>
</evidence>
<comment type="caution">
    <text evidence="15">The sequence shown here is derived from an EMBL/GenBank/DDBJ whole genome shotgun (WGS) entry which is preliminary data.</text>
</comment>
<evidence type="ECO:0000256" key="14">
    <source>
        <dbReference type="SAM" id="MobiDB-lite"/>
    </source>
</evidence>
<dbReference type="InterPro" id="IPR018472">
    <property type="entry name" value="Ribosomal_mL64"/>
</dbReference>
<dbReference type="AlphaFoldDB" id="A0A9Q1D047"/>
<dbReference type="GO" id="GO:0005634">
    <property type="term" value="C:nucleus"/>
    <property type="evidence" value="ECO:0007669"/>
    <property type="project" value="UniProtKB-SubCell"/>
</dbReference>
<keyword evidence="8" id="KW-0687">Ribonucleoprotein</keyword>
<dbReference type="Gene3D" id="6.10.280.120">
    <property type="entry name" value="Growth arrest and DNA-damage-inducible proteins-interacting protein 1"/>
    <property type="match status" value="1"/>
</dbReference>
<dbReference type="Proteomes" id="UP001152803">
    <property type="component" value="Unassembled WGS sequence"/>
</dbReference>
<evidence type="ECO:0000256" key="1">
    <source>
        <dbReference type="ARBA" id="ARBA00004123"/>
    </source>
</evidence>
<feature type="region of interest" description="Disordered" evidence="14">
    <location>
        <begin position="152"/>
        <end position="179"/>
    </location>
</feature>
<keyword evidence="6" id="KW-0496">Mitochondrion</keyword>
<dbReference type="GO" id="GO:1990904">
    <property type="term" value="C:ribonucleoprotein complex"/>
    <property type="evidence" value="ECO:0007669"/>
    <property type="project" value="UniProtKB-KW"/>
</dbReference>
<evidence type="ECO:0000256" key="11">
    <source>
        <dbReference type="ARBA" id="ARBA00035184"/>
    </source>
</evidence>
<dbReference type="Pfam" id="PF10147">
    <property type="entry name" value="CR6_interact"/>
    <property type="match status" value="1"/>
</dbReference>
<evidence type="ECO:0000313" key="15">
    <source>
        <dbReference type="EMBL" id="KAJ8254269.1"/>
    </source>
</evidence>
<name>A0A9Q1D047_CONCO</name>
<sequence>MCAFQTDKGSEKTPEWQKTTRYDRKLFGRYGSASGIDTAKLWPRSGELGALIAEEKEWHPSLEEILANVTAKKNEEEKKRLIREKRIATNMANMPKMVAAWRREKSEVKAKKKEEKARRDLLLAEARARYGYALDPRSTKFKEMLSEIEKEDAKKRKVLKRRKKEEQRAAATVTAAPTT</sequence>
<feature type="compositionally biased region" description="Low complexity" evidence="14">
    <location>
        <begin position="169"/>
        <end position="179"/>
    </location>
</feature>
<evidence type="ECO:0000256" key="8">
    <source>
        <dbReference type="ARBA" id="ARBA00023274"/>
    </source>
</evidence>
<dbReference type="OrthoDB" id="6247992at2759"/>
<dbReference type="GO" id="GO:0005739">
    <property type="term" value="C:mitochondrion"/>
    <property type="evidence" value="ECO:0007669"/>
    <property type="project" value="UniProtKB-SubCell"/>
</dbReference>
<evidence type="ECO:0000256" key="9">
    <source>
        <dbReference type="ARBA" id="ARBA00023306"/>
    </source>
</evidence>
<dbReference type="PANTHER" id="PTHR31761:SF1">
    <property type="entry name" value="LARGE RIBOSOMAL SUBUNIT PROTEIN ML64"/>
    <property type="match status" value="1"/>
</dbReference>
<keyword evidence="7" id="KW-0539">Nucleus</keyword>
<evidence type="ECO:0000256" key="12">
    <source>
        <dbReference type="ARBA" id="ARBA00035485"/>
    </source>
</evidence>
<dbReference type="GO" id="GO:0005840">
    <property type="term" value="C:ribosome"/>
    <property type="evidence" value="ECO:0007669"/>
    <property type="project" value="UniProtKB-KW"/>
</dbReference>
<proteinExistence type="inferred from homology"/>
<dbReference type="InterPro" id="IPR043035">
    <property type="entry name" value="Ribosomal_mL64_sf"/>
</dbReference>